<dbReference type="InterPro" id="IPR036165">
    <property type="entry name" value="YefM-like_sf"/>
</dbReference>
<comment type="similarity">
    <text evidence="1 2">Belongs to the phD/YefM antitoxin family.</text>
</comment>
<dbReference type="InterPro" id="IPR006442">
    <property type="entry name" value="Antitoxin_Phd/YefM"/>
</dbReference>
<protein>
    <recommendedName>
        <fullName evidence="2">Antitoxin</fullName>
    </recommendedName>
</protein>
<organism evidence="3 4">
    <name type="scientific">Candidatus Nealsonbacteria bacterium CG02_land_8_20_14_3_00_40_11</name>
    <dbReference type="NCBI Taxonomy" id="1974700"/>
    <lineage>
        <taxon>Bacteria</taxon>
        <taxon>Candidatus Nealsoniibacteriota</taxon>
    </lineage>
</organism>
<comment type="caution">
    <text evidence="3">The sequence shown here is derived from an EMBL/GenBank/DDBJ whole genome shotgun (WGS) entry which is preliminary data.</text>
</comment>
<accession>A0A2M7D7Y8</accession>
<reference evidence="4" key="1">
    <citation type="submission" date="2017-09" db="EMBL/GenBank/DDBJ databases">
        <title>Depth-based differentiation of microbial function through sediment-hosted aquifers and enrichment of novel symbionts in the deep terrestrial subsurface.</title>
        <authorList>
            <person name="Probst A.J."/>
            <person name="Ladd B."/>
            <person name="Jarett J.K."/>
            <person name="Geller-Mcgrath D.E."/>
            <person name="Sieber C.M.K."/>
            <person name="Emerson J.B."/>
            <person name="Anantharaman K."/>
            <person name="Thomas B.C."/>
            <person name="Malmstrom R."/>
            <person name="Stieglmeier M."/>
            <person name="Klingl A."/>
            <person name="Woyke T."/>
            <person name="Ryan C.M."/>
            <person name="Banfield J.F."/>
        </authorList>
    </citation>
    <scope>NUCLEOTIDE SEQUENCE [LARGE SCALE GENOMIC DNA]</scope>
</reference>
<dbReference type="AlphaFoldDB" id="A0A2M7D7Y8"/>
<dbReference type="Pfam" id="PF02604">
    <property type="entry name" value="PhdYeFM_antitox"/>
    <property type="match status" value="1"/>
</dbReference>
<sequence length="123" mass="14178">MDTKTTLPISEARKKIFKIAEMVQKPATHYTLTEKGKPKAVIMSAEEFESWQETLEVMRDFPDLDKTIKEVDRDVRTGKYKKYPTLEKVLAEYGFISADKSKIKYGVSNKVRTRGKKRTGKNS</sequence>
<dbReference type="PANTHER" id="PTHR33713">
    <property type="entry name" value="ANTITOXIN YAFN-RELATED"/>
    <property type="match status" value="1"/>
</dbReference>
<gene>
    <name evidence="3" type="ORF">COS26_01565</name>
</gene>
<evidence type="ECO:0000256" key="2">
    <source>
        <dbReference type="RuleBase" id="RU362080"/>
    </source>
</evidence>
<proteinExistence type="inferred from homology"/>
<evidence type="ECO:0000313" key="3">
    <source>
        <dbReference type="EMBL" id="PIV42802.1"/>
    </source>
</evidence>
<evidence type="ECO:0000313" key="4">
    <source>
        <dbReference type="Proteomes" id="UP000230304"/>
    </source>
</evidence>
<evidence type="ECO:0000256" key="1">
    <source>
        <dbReference type="ARBA" id="ARBA00009981"/>
    </source>
</evidence>
<dbReference type="SUPFAM" id="SSF143120">
    <property type="entry name" value="YefM-like"/>
    <property type="match status" value="1"/>
</dbReference>
<dbReference type="Proteomes" id="UP000230304">
    <property type="component" value="Unassembled WGS sequence"/>
</dbReference>
<name>A0A2M7D7Y8_9BACT</name>
<dbReference type="EMBL" id="PEUA01000035">
    <property type="protein sequence ID" value="PIV42802.1"/>
    <property type="molecule type" value="Genomic_DNA"/>
</dbReference>
<dbReference type="PANTHER" id="PTHR33713:SF6">
    <property type="entry name" value="ANTITOXIN YEFM"/>
    <property type="match status" value="1"/>
</dbReference>
<dbReference type="InterPro" id="IPR051405">
    <property type="entry name" value="phD/YefM_antitoxin"/>
</dbReference>
<dbReference type="NCBIfam" id="TIGR01552">
    <property type="entry name" value="phd_fam"/>
    <property type="match status" value="1"/>
</dbReference>
<dbReference type="Gene3D" id="3.40.1620.10">
    <property type="entry name" value="YefM-like domain"/>
    <property type="match status" value="1"/>
</dbReference>
<comment type="function">
    <text evidence="2">Antitoxin component of a type II toxin-antitoxin (TA) system.</text>
</comment>